<dbReference type="Pfam" id="PF04151">
    <property type="entry name" value="PPC"/>
    <property type="match status" value="1"/>
</dbReference>
<dbReference type="Pfam" id="PF07504">
    <property type="entry name" value="FTP"/>
    <property type="match status" value="1"/>
</dbReference>
<feature type="domain" description="PepSY" evidence="14">
    <location>
        <begin position="143"/>
        <end position="201"/>
    </location>
</feature>
<dbReference type="PRINTS" id="PR00730">
    <property type="entry name" value="THERMOLYSIN"/>
</dbReference>
<dbReference type="InterPro" id="IPR025711">
    <property type="entry name" value="PepSY"/>
</dbReference>
<feature type="chain" id="PRO_5033108377" description="Neutral metalloproteinase" evidence="11">
    <location>
        <begin position="27"/>
        <end position="610"/>
    </location>
</feature>
<dbReference type="Gene3D" id="3.10.450.40">
    <property type="match status" value="1"/>
</dbReference>
<dbReference type="PANTHER" id="PTHR33794">
    <property type="entry name" value="BACILLOLYSIN"/>
    <property type="match status" value="1"/>
</dbReference>
<dbReference type="InterPro" id="IPR023612">
    <property type="entry name" value="Peptidase_M4"/>
</dbReference>
<dbReference type="Pfam" id="PF02868">
    <property type="entry name" value="Peptidase_M4_C"/>
    <property type="match status" value="1"/>
</dbReference>
<dbReference type="InterPro" id="IPR007280">
    <property type="entry name" value="Peptidase_C_arc/bac"/>
</dbReference>
<comment type="caution">
    <text evidence="17">The sequence shown here is derived from an EMBL/GenBank/DDBJ whole genome shotgun (WGS) entry which is preliminary data.</text>
</comment>
<dbReference type="InterPro" id="IPR050728">
    <property type="entry name" value="Zinc_Metalloprotease_M4"/>
</dbReference>
<feature type="signal peptide" evidence="11">
    <location>
        <begin position="1"/>
        <end position="26"/>
    </location>
</feature>
<dbReference type="InterPro" id="IPR013856">
    <property type="entry name" value="Peptidase_M4_domain"/>
</dbReference>
<dbReference type="Gene3D" id="1.10.390.10">
    <property type="entry name" value="Neutral Protease Domain 2"/>
    <property type="match status" value="1"/>
</dbReference>
<dbReference type="PANTHER" id="PTHR33794:SF1">
    <property type="entry name" value="BACILLOLYSIN"/>
    <property type="match status" value="1"/>
</dbReference>
<evidence type="ECO:0000259" key="12">
    <source>
        <dbReference type="Pfam" id="PF01447"/>
    </source>
</evidence>
<comment type="similarity">
    <text evidence="2 11">Belongs to the peptidase M4 family.</text>
</comment>
<keyword evidence="7 11" id="KW-0862">Zinc</keyword>
<dbReference type="RefSeq" id="WP_184302974.1">
    <property type="nucleotide sequence ID" value="NZ_JACHLP010000008.1"/>
</dbReference>
<reference evidence="17 18" key="1">
    <citation type="submission" date="2020-08" db="EMBL/GenBank/DDBJ databases">
        <title>Functional genomics of gut bacteria from endangered species of beetles.</title>
        <authorList>
            <person name="Carlos-Shanley C."/>
        </authorList>
    </citation>
    <scope>NUCLEOTIDE SEQUENCE [LARGE SCALE GENOMIC DNA]</scope>
    <source>
        <strain evidence="17 18">S00239</strain>
    </source>
</reference>
<evidence type="ECO:0000313" key="17">
    <source>
        <dbReference type="EMBL" id="MBB4845251.1"/>
    </source>
</evidence>
<accession>A0A840LBZ5</accession>
<dbReference type="EMBL" id="JACHLP010000008">
    <property type="protein sequence ID" value="MBB4845251.1"/>
    <property type="molecule type" value="Genomic_DNA"/>
</dbReference>
<comment type="subcellular location">
    <subcellularLocation>
        <location evidence="11">Secreted</location>
    </subcellularLocation>
</comment>
<dbReference type="Gene3D" id="3.10.450.490">
    <property type="match status" value="1"/>
</dbReference>
<evidence type="ECO:0000256" key="8">
    <source>
        <dbReference type="ARBA" id="ARBA00023049"/>
    </source>
</evidence>
<comment type="cofactor">
    <cofactor evidence="1 11">
        <name>Zn(2+)</name>
        <dbReference type="ChEBI" id="CHEBI:29105"/>
    </cofactor>
</comment>
<feature type="domain" description="Peptidase M4" evidence="12">
    <location>
        <begin position="217"/>
        <end position="352"/>
    </location>
</feature>
<evidence type="ECO:0000256" key="2">
    <source>
        <dbReference type="ARBA" id="ARBA00009388"/>
    </source>
</evidence>
<dbReference type="GO" id="GO:0046872">
    <property type="term" value="F:metal ion binding"/>
    <property type="evidence" value="ECO:0007669"/>
    <property type="project" value="UniProtKB-UniRule"/>
</dbReference>
<keyword evidence="4" id="KW-0479">Metal-binding</keyword>
<evidence type="ECO:0000259" key="16">
    <source>
        <dbReference type="Pfam" id="PF07504"/>
    </source>
</evidence>
<dbReference type="CDD" id="cd09597">
    <property type="entry name" value="M4_TLP"/>
    <property type="match status" value="1"/>
</dbReference>
<comment type="function">
    <text evidence="11">Extracellular zinc metalloprotease.</text>
</comment>
<dbReference type="InterPro" id="IPR001570">
    <property type="entry name" value="Peptidase_M4_C_domain"/>
</dbReference>
<dbReference type="Gene3D" id="3.10.170.10">
    <property type="match status" value="1"/>
</dbReference>
<keyword evidence="18" id="KW-1185">Reference proteome</keyword>
<feature type="domain" description="FTP" evidence="16">
    <location>
        <begin position="60"/>
        <end position="109"/>
    </location>
</feature>
<evidence type="ECO:0000259" key="15">
    <source>
        <dbReference type="Pfam" id="PF04151"/>
    </source>
</evidence>
<evidence type="ECO:0000259" key="13">
    <source>
        <dbReference type="Pfam" id="PF02868"/>
    </source>
</evidence>
<evidence type="ECO:0000313" key="18">
    <source>
        <dbReference type="Proteomes" id="UP000562027"/>
    </source>
</evidence>
<keyword evidence="5 11" id="KW-0732">Signal</keyword>
<proteinExistence type="inferred from homology"/>
<dbReference type="GO" id="GO:0004222">
    <property type="term" value="F:metalloendopeptidase activity"/>
    <property type="evidence" value="ECO:0007669"/>
    <property type="project" value="UniProtKB-UniRule"/>
</dbReference>
<dbReference type="InterPro" id="IPR027268">
    <property type="entry name" value="Peptidase_M4/M1_CTD_sf"/>
</dbReference>
<protein>
    <recommendedName>
        <fullName evidence="11">Neutral metalloproteinase</fullName>
        <ecNumber evidence="11">3.4.24.-</ecNumber>
    </recommendedName>
</protein>
<keyword evidence="3 11" id="KW-0645">Protease</keyword>
<evidence type="ECO:0000256" key="3">
    <source>
        <dbReference type="ARBA" id="ARBA00022670"/>
    </source>
</evidence>
<keyword evidence="9" id="KW-0865">Zymogen</keyword>
<dbReference type="PROSITE" id="PS51257">
    <property type="entry name" value="PROKAR_LIPOPROTEIN"/>
    <property type="match status" value="1"/>
</dbReference>
<evidence type="ECO:0000259" key="14">
    <source>
        <dbReference type="Pfam" id="PF03413"/>
    </source>
</evidence>
<dbReference type="SUPFAM" id="SSF55486">
    <property type="entry name" value="Metalloproteases ('zincins'), catalytic domain"/>
    <property type="match status" value="1"/>
</dbReference>
<dbReference type="Gene3D" id="2.60.120.380">
    <property type="match status" value="1"/>
</dbReference>
<dbReference type="InterPro" id="IPR011096">
    <property type="entry name" value="FTP_domain"/>
</dbReference>
<name>A0A840LBZ5_9BURK</name>
<feature type="domain" description="Peptidase C-terminal archaeal/bacterial" evidence="15">
    <location>
        <begin position="527"/>
        <end position="595"/>
    </location>
</feature>
<feature type="active site" evidence="10">
    <location>
        <position position="345"/>
    </location>
</feature>
<keyword evidence="11" id="KW-0964">Secreted</keyword>
<evidence type="ECO:0000256" key="7">
    <source>
        <dbReference type="ARBA" id="ARBA00022833"/>
    </source>
</evidence>
<dbReference type="Proteomes" id="UP000562027">
    <property type="component" value="Unassembled WGS sequence"/>
</dbReference>
<evidence type="ECO:0000256" key="1">
    <source>
        <dbReference type="ARBA" id="ARBA00001947"/>
    </source>
</evidence>
<feature type="domain" description="Peptidase M4 C-terminal" evidence="13">
    <location>
        <begin position="355"/>
        <end position="499"/>
    </location>
</feature>
<evidence type="ECO:0000256" key="11">
    <source>
        <dbReference type="RuleBase" id="RU366073"/>
    </source>
</evidence>
<dbReference type="AlphaFoldDB" id="A0A840LBZ5"/>
<dbReference type="GO" id="GO:0006508">
    <property type="term" value="P:proteolysis"/>
    <property type="evidence" value="ECO:0007669"/>
    <property type="project" value="UniProtKB-KW"/>
</dbReference>
<gene>
    <name evidence="17" type="ORF">HNP55_003798</name>
</gene>
<organism evidence="17 18">
    <name type="scientific">Roseateles oligotrophus</name>
    <dbReference type="NCBI Taxonomy" id="1769250"/>
    <lineage>
        <taxon>Bacteria</taxon>
        <taxon>Pseudomonadati</taxon>
        <taxon>Pseudomonadota</taxon>
        <taxon>Betaproteobacteria</taxon>
        <taxon>Burkholderiales</taxon>
        <taxon>Sphaerotilaceae</taxon>
        <taxon>Roseateles</taxon>
    </lineage>
</organism>
<dbReference type="Pfam" id="PF01447">
    <property type="entry name" value="Peptidase_M4"/>
    <property type="match status" value="1"/>
</dbReference>
<evidence type="ECO:0000256" key="6">
    <source>
        <dbReference type="ARBA" id="ARBA00022801"/>
    </source>
</evidence>
<evidence type="ECO:0000256" key="10">
    <source>
        <dbReference type="PIRSR" id="PIRSR623612-1"/>
    </source>
</evidence>
<evidence type="ECO:0000256" key="9">
    <source>
        <dbReference type="ARBA" id="ARBA00023145"/>
    </source>
</evidence>
<feature type="active site" description="Proton donor" evidence="10">
    <location>
        <position position="427"/>
    </location>
</feature>
<evidence type="ECO:0000256" key="4">
    <source>
        <dbReference type="ARBA" id="ARBA00022723"/>
    </source>
</evidence>
<keyword evidence="6 11" id="KW-0378">Hydrolase</keyword>
<evidence type="ECO:0000256" key="5">
    <source>
        <dbReference type="ARBA" id="ARBA00022729"/>
    </source>
</evidence>
<dbReference type="Pfam" id="PF03413">
    <property type="entry name" value="PepSY"/>
    <property type="match status" value="1"/>
</dbReference>
<dbReference type="EC" id="3.4.24.-" evidence="11"/>
<dbReference type="GO" id="GO:0005576">
    <property type="term" value="C:extracellular region"/>
    <property type="evidence" value="ECO:0007669"/>
    <property type="project" value="UniProtKB-SubCell"/>
</dbReference>
<sequence>MRSPQFGALRLSLLAALSALACQAMAAERVDLNGQDLQRSGITALRGGSGPAAALGLAAEELQPLRSQSYANGLVVTRHQQLYKGVPIWGEAVVEHASARAQTSNFSGALVRNLVQDLAHTQPSLSQAAVLSQAKGLHGASGARSAALSTNEQVKLFIKLDERNVGKLVYLVSFVDSSDGQHPSRPHFLIDANSGAVLERWEGLNHRDATGPGGNAKTGKYEYGTTYGPLVVTDDCQMNSGNVITVDLRGGSSGTTPFKFSCPRNEYKLTNGAYSPLNDAHYFGNVVFNMYQGWFGLRPISQTLYMKVHYGSNYENAFWDGTAMHFGDGASTFYPLVSLDVSAHEVSHGFTEQNSGLVYAKQSGGMNEAFSDMAGEAAEFFMKGRNDWLVGSEIFKASGALRYFADPTRDGRSIGHASNYNDSLDVHLSSGVYNKAFYLLATKAGWNTRKAFEVMVDANRLYWTANSTFNQGACGVEKAATNRGYAVADVTSAFAAVGVSCATQPPTGTALSKGVAQTGISLSKGASKLYTLVVPAGAKNLTFKLSGGTGDGDIYLKFGSAPSTTSYELKSDGSSNSETITVATPKAGTYYLLLSAYATVGSTSLVANYN</sequence>
<keyword evidence="8 11" id="KW-0482">Metalloprotease</keyword>